<feature type="transmembrane region" description="Helical" evidence="1">
    <location>
        <begin position="52"/>
        <end position="72"/>
    </location>
</feature>
<accession>A0A7X6M4T2</accession>
<gene>
    <name evidence="2" type="ORF">HGA07_27590</name>
</gene>
<feature type="transmembrane region" description="Helical" evidence="1">
    <location>
        <begin position="84"/>
        <end position="105"/>
    </location>
</feature>
<organism evidence="2 3">
    <name type="scientific">Nocardia veterana</name>
    <dbReference type="NCBI Taxonomy" id="132249"/>
    <lineage>
        <taxon>Bacteria</taxon>
        <taxon>Bacillati</taxon>
        <taxon>Actinomycetota</taxon>
        <taxon>Actinomycetes</taxon>
        <taxon>Mycobacteriales</taxon>
        <taxon>Nocardiaceae</taxon>
        <taxon>Nocardia</taxon>
    </lineage>
</organism>
<keyword evidence="1" id="KW-1133">Transmembrane helix</keyword>
<keyword evidence="1" id="KW-0812">Transmembrane</keyword>
<name>A0A7X6M4T2_9NOCA</name>
<dbReference type="Pfam" id="PF20064">
    <property type="entry name" value="DUF6463"/>
    <property type="match status" value="1"/>
</dbReference>
<dbReference type="EMBL" id="JAAXPE010000044">
    <property type="protein sequence ID" value="NKY89350.1"/>
    <property type="molecule type" value="Genomic_DNA"/>
</dbReference>
<evidence type="ECO:0000313" key="2">
    <source>
        <dbReference type="EMBL" id="NKY89350.1"/>
    </source>
</evidence>
<proteinExistence type="predicted"/>
<keyword evidence="1" id="KW-0472">Membrane</keyword>
<protein>
    <submittedName>
        <fullName evidence="2">Uncharacterized protein</fullName>
    </submittedName>
</protein>
<dbReference type="AlphaFoldDB" id="A0A7X6M4T2"/>
<comment type="caution">
    <text evidence="2">The sequence shown here is derived from an EMBL/GenBank/DDBJ whole genome shotgun (WGS) entry which is preliminary data.</text>
</comment>
<dbReference type="RefSeq" id="WP_040723681.1">
    <property type="nucleotide sequence ID" value="NZ_CAWPHS010000039.1"/>
</dbReference>
<dbReference type="Proteomes" id="UP000523447">
    <property type="component" value="Unassembled WGS sequence"/>
</dbReference>
<reference evidence="2 3" key="1">
    <citation type="submission" date="2020-04" db="EMBL/GenBank/DDBJ databases">
        <title>MicrobeNet Type strains.</title>
        <authorList>
            <person name="Nicholson A.C."/>
        </authorList>
    </citation>
    <scope>NUCLEOTIDE SEQUENCE [LARGE SCALE GENOMIC DNA]</scope>
    <source>
        <strain evidence="2 3">DSM 44445</strain>
    </source>
</reference>
<evidence type="ECO:0000313" key="3">
    <source>
        <dbReference type="Proteomes" id="UP000523447"/>
    </source>
</evidence>
<evidence type="ECO:0000256" key="1">
    <source>
        <dbReference type="SAM" id="Phobius"/>
    </source>
</evidence>
<dbReference type="InterPro" id="IPR045590">
    <property type="entry name" value="DUF6463"/>
</dbReference>
<keyword evidence="3" id="KW-1185">Reference proteome</keyword>
<sequence>MIAWAGRLIVAFGVAHTALALTWMRAARYAGDWFSGALWHDDLAAMSAANSALWLSLDSFGVPLVLVGLTILWLDRRGIVPPDFIAWTLGLWTVFGAVVLIRTPWPVMAVATGLLIAGSRRAASLRAIPE</sequence>